<dbReference type="AlphaFoldDB" id="A0A0N4W9T1"/>
<evidence type="ECO:0000313" key="4">
    <source>
        <dbReference type="WBParaSite" id="HPLM_0000707701-mRNA-1"/>
    </source>
</evidence>
<reference evidence="2 3" key="2">
    <citation type="submission" date="2018-11" db="EMBL/GenBank/DDBJ databases">
        <authorList>
            <consortium name="Pathogen Informatics"/>
        </authorList>
    </citation>
    <scope>NUCLEOTIDE SEQUENCE [LARGE SCALE GENOMIC DNA]</scope>
    <source>
        <strain evidence="2 3">MHpl1</strain>
    </source>
</reference>
<dbReference type="OrthoDB" id="10452305at2759"/>
<dbReference type="WBParaSite" id="HPLM_0000707701-mRNA-1">
    <property type="protein sequence ID" value="HPLM_0000707701-mRNA-1"/>
    <property type="gene ID" value="HPLM_0000707701"/>
</dbReference>
<accession>A0A0N4W9T1</accession>
<reference evidence="4" key="1">
    <citation type="submission" date="2017-02" db="UniProtKB">
        <authorList>
            <consortium name="WormBaseParasite"/>
        </authorList>
    </citation>
    <scope>IDENTIFICATION</scope>
</reference>
<evidence type="ECO:0000313" key="2">
    <source>
        <dbReference type="EMBL" id="VDO30835.1"/>
    </source>
</evidence>
<protein>
    <submittedName>
        <fullName evidence="4">JmjC domain-containing protein</fullName>
    </submittedName>
</protein>
<name>A0A0N4W9T1_HAEPC</name>
<keyword evidence="3" id="KW-1185">Reference proteome</keyword>
<proteinExistence type="predicted"/>
<feature type="compositionally biased region" description="Low complexity" evidence="1">
    <location>
        <begin position="136"/>
        <end position="145"/>
    </location>
</feature>
<organism evidence="4">
    <name type="scientific">Haemonchus placei</name>
    <name type="common">Barber's pole worm</name>
    <dbReference type="NCBI Taxonomy" id="6290"/>
    <lineage>
        <taxon>Eukaryota</taxon>
        <taxon>Metazoa</taxon>
        <taxon>Ecdysozoa</taxon>
        <taxon>Nematoda</taxon>
        <taxon>Chromadorea</taxon>
        <taxon>Rhabditida</taxon>
        <taxon>Rhabditina</taxon>
        <taxon>Rhabditomorpha</taxon>
        <taxon>Strongyloidea</taxon>
        <taxon>Trichostrongylidae</taxon>
        <taxon>Haemonchus</taxon>
    </lineage>
</organism>
<feature type="region of interest" description="Disordered" evidence="1">
    <location>
        <begin position="129"/>
        <end position="158"/>
    </location>
</feature>
<evidence type="ECO:0000313" key="3">
    <source>
        <dbReference type="Proteomes" id="UP000268014"/>
    </source>
</evidence>
<gene>
    <name evidence="2" type="ORF">HPLM_LOCUS7069</name>
</gene>
<evidence type="ECO:0000256" key="1">
    <source>
        <dbReference type="SAM" id="MobiDB-lite"/>
    </source>
</evidence>
<dbReference type="Proteomes" id="UP000268014">
    <property type="component" value="Unassembled WGS sequence"/>
</dbReference>
<dbReference type="EMBL" id="UZAF01016594">
    <property type="protein sequence ID" value="VDO30835.1"/>
    <property type="molecule type" value="Genomic_DNA"/>
</dbReference>
<sequence>IVAEPTPKLHDFNPLPVVCVHGDVPVECVDGVTFPHKSHYLMGLKPDFLEAFANTVMEHDKLQITNASMLLKEQDSSVFALCSPRIVQKTGQQSDVKVNGLPSRDAVSDVYQGSSDVQRPLHVQVNGFGKAPSQHVPSSSLSTPLQPSPSPVTLHEGCNSAASSSQSYKTIGKLFVFGGIIFSCIFDMHTVHTSIYA</sequence>